<dbReference type="EMBL" id="QWGE01000003">
    <property type="protein sequence ID" value="RIJ37238.1"/>
    <property type="molecule type" value="Genomic_DNA"/>
</dbReference>
<feature type="signal peptide" evidence="1">
    <location>
        <begin position="1"/>
        <end position="20"/>
    </location>
</feature>
<feature type="domain" description="Outer membrane protein beta-barrel" evidence="2">
    <location>
        <begin position="20"/>
        <end position="189"/>
    </location>
</feature>
<proteinExistence type="predicted"/>
<dbReference type="RefSeq" id="WP_119431896.1">
    <property type="nucleotide sequence ID" value="NZ_QWGE01000003.1"/>
</dbReference>
<evidence type="ECO:0000259" key="2">
    <source>
        <dbReference type="Pfam" id="PF13568"/>
    </source>
</evidence>
<organism evidence="3 4">
    <name type="scientific">Pontibacter oryzae</name>
    <dbReference type="NCBI Taxonomy" id="2304593"/>
    <lineage>
        <taxon>Bacteria</taxon>
        <taxon>Pseudomonadati</taxon>
        <taxon>Bacteroidota</taxon>
        <taxon>Cytophagia</taxon>
        <taxon>Cytophagales</taxon>
        <taxon>Hymenobacteraceae</taxon>
        <taxon>Pontibacter</taxon>
    </lineage>
</organism>
<evidence type="ECO:0000256" key="1">
    <source>
        <dbReference type="SAM" id="SignalP"/>
    </source>
</evidence>
<reference evidence="4" key="1">
    <citation type="submission" date="2018-08" db="EMBL/GenBank/DDBJ databases">
        <title>Mucilaginibacter sp. MYSH2.</title>
        <authorList>
            <person name="Seo T."/>
        </authorList>
    </citation>
    <scope>NUCLEOTIDE SEQUENCE [LARGE SCALE GENOMIC DNA]</scope>
    <source>
        <strain evidence="4">KIRAN</strain>
    </source>
</reference>
<keyword evidence="4" id="KW-1185">Reference proteome</keyword>
<dbReference type="OrthoDB" id="947434at2"/>
<protein>
    <submittedName>
        <fullName evidence="3">PorT family protein</fullName>
    </submittedName>
</protein>
<name>A0A399S1T3_9BACT</name>
<keyword evidence="1" id="KW-0732">Signal</keyword>
<feature type="chain" id="PRO_5017342383" evidence="1">
    <location>
        <begin position="21"/>
        <end position="220"/>
    </location>
</feature>
<comment type="caution">
    <text evidence="3">The sequence shown here is derived from an EMBL/GenBank/DDBJ whole genome shotgun (WGS) entry which is preliminary data.</text>
</comment>
<sequence>MKKLYLILGFILVATLSVQAQYARFGAKVGGGLTTAQGDDASSSTLDHLPGFHGGVMLSYEFVSRLAVQAELLYEQKGFEYDEYPISTTEALVDNLRLHYLTLPVMLKIQKGGLFAEAGPYAGYLLAEETQVQRIERNGSGSGNPVILGDYPLRINDFERWDYGYTVGIGIEMDNGFSMSFHNSGGFKSFSKDLDQKNFGFKLSVGYLIPAPSAEDMMGR</sequence>
<gene>
    <name evidence="3" type="ORF">D1627_08830</name>
</gene>
<dbReference type="AlphaFoldDB" id="A0A399S1T3"/>
<accession>A0A399S1T3</accession>
<dbReference type="Pfam" id="PF13568">
    <property type="entry name" value="OMP_b-brl_2"/>
    <property type="match status" value="1"/>
</dbReference>
<dbReference type="InterPro" id="IPR025665">
    <property type="entry name" value="Beta-barrel_OMP_2"/>
</dbReference>
<dbReference type="Proteomes" id="UP000266005">
    <property type="component" value="Unassembled WGS sequence"/>
</dbReference>
<evidence type="ECO:0000313" key="3">
    <source>
        <dbReference type="EMBL" id="RIJ37238.1"/>
    </source>
</evidence>
<evidence type="ECO:0000313" key="4">
    <source>
        <dbReference type="Proteomes" id="UP000266005"/>
    </source>
</evidence>